<name>A0AAN9AVW4_9CAEN</name>
<reference evidence="2 3" key="1">
    <citation type="submission" date="2024-02" db="EMBL/GenBank/DDBJ databases">
        <title>Chromosome-scale genome assembly of the rough periwinkle Littorina saxatilis.</title>
        <authorList>
            <person name="De Jode A."/>
            <person name="Faria R."/>
            <person name="Formenti G."/>
            <person name="Sims Y."/>
            <person name="Smith T.P."/>
            <person name="Tracey A."/>
            <person name="Wood J.M.D."/>
            <person name="Zagrodzka Z.B."/>
            <person name="Johannesson K."/>
            <person name="Butlin R.K."/>
            <person name="Leder E.H."/>
        </authorList>
    </citation>
    <scope>NUCLEOTIDE SEQUENCE [LARGE SCALE GENOMIC DNA]</scope>
    <source>
        <strain evidence="2">Snail1</strain>
        <tissue evidence="2">Muscle</tissue>
    </source>
</reference>
<accession>A0AAN9AVW4</accession>
<dbReference type="AlphaFoldDB" id="A0AAN9AVW4"/>
<feature type="region of interest" description="Disordered" evidence="1">
    <location>
        <begin position="63"/>
        <end position="102"/>
    </location>
</feature>
<protein>
    <submittedName>
        <fullName evidence="2">Uncharacterized protein</fullName>
    </submittedName>
</protein>
<comment type="caution">
    <text evidence="2">The sequence shown here is derived from an EMBL/GenBank/DDBJ whole genome shotgun (WGS) entry which is preliminary data.</text>
</comment>
<gene>
    <name evidence="2" type="ORF">V1264_007255</name>
</gene>
<evidence type="ECO:0000256" key="1">
    <source>
        <dbReference type="SAM" id="MobiDB-lite"/>
    </source>
</evidence>
<proteinExistence type="predicted"/>
<organism evidence="2 3">
    <name type="scientific">Littorina saxatilis</name>
    <dbReference type="NCBI Taxonomy" id="31220"/>
    <lineage>
        <taxon>Eukaryota</taxon>
        <taxon>Metazoa</taxon>
        <taxon>Spiralia</taxon>
        <taxon>Lophotrochozoa</taxon>
        <taxon>Mollusca</taxon>
        <taxon>Gastropoda</taxon>
        <taxon>Caenogastropoda</taxon>
        <taxon>Littorinimorpha</taxon>
        <taxon>Littorinoidea</taxon>
        <taxon>Littorinidae</taxon>
        <taxon>Littorina</taxon>
    </lineage>
</organism>
<evidence type="ECO:0000313" key="3">
    <source>
        <dbReference type="Proteomes" id="UP001374579"/>
    </source>
</evidence>
<feature type="compositionally biased region" description="Basic and acidic residues" evidence="1">
    <location>
        <begin position="89"/>
        <end position="102"/>
    </location>
</feature>
<evidence type="ECO:0000313" key="2">
    <source>
        <dbReference type="EMBL" id="KAK7093520.1"/>
    </source>
</evidence>
<dbReference type="EMBL" id="JBAMIC010000019">
    <property type="protein sequence ID" value="KAK7093520.1"/>
    <property type="molecule type" value="Genomic_DNA"/>
</dbReference>
<dbReference type="Proteomes" id="UP001374579">
    <property type="component" value="Unassembled WGS sequence"/>
</dbReference>
<keyword evidence="3" id="KW-1185">Reference proteome</keyword>
<sequence length="119" mass="13168">MYCFAEDGSFNARALSTLDAEHFFSILGDLTPGGVGLAIRPADIPRALKTACEMTILQADSNKNHDFDMPARRQRRGNRKAATVSKPNEPSKEARGVRQHHKCDETKILPHVRLGVIVD</sequence>